<name>A0ABP7MQB9_9GAMM</name>
<gene>
    <name evidence="1" type="ORF">GCM10022277_23070</name>
</gene>
<reference evidence="2" key="1">
    <citation type="journal article" date="2019" name="Int. J. Syst. Evol. Microbiol.">
        <title>The Global Catalogue of Microorganisms (GCM) 10K type strain sequencing project: providing services to taxonomists for standard genome sequencing and annotation.</title>
        <authorList>
            <consortium name="The Broad Institute Genomics Platform"/>
            <consortium name="The Broad Institute Genome Sequencing Center for Infectious Disease"/>
            <person name="Wu L."/>
            <person name="Ma J."/>
        </authorList>
    </citation>
    <scope>NUCLEOTIDE SEQUENCE [LARGE SCALE GENOMIC DNA]</scope>
    <source>
        <strain evidence="2">JCM 17551</strain>
    </source>
</reference>
<organism evidence="1 2">
    <name type="scientific">Litoribacillus peritrichatus</name>
    <dbReference type="NCBI Taxonomy" id="718191"/>
    <lineage>
        <taxon>Bacteria</taxon>
        <taxon>Pseudomonadati</taxon>
        <taxon>Pseudomonadota</taxon>
        <taxon>Gammaproteobacteria</taxon>
        <taxon>Oceanospirillales</taxon>
        <taxon>Oceanospirillaceae</taxon>
        <taxon>Litoribacillus</taxon>
    </lineage>
</organism>
<dbReference type="RefSeq" id="WP_344798682.1">
    <property type="nucleotide sequence ID" value="NZ_BAABBN010000007.1"/>
</dbReference>
<evidence type="ECO:0008006" key="3">
    <source>
        <dbReference type="Google" id="ProtNLM"/>
    </source>
</evidence>
<evidence type="ECO:0000313" key="1">
    <source>
        <dbReference type="EMBL" id="GAA3926423.1"/>
    </source>
</evidence>
<comment type="caution">
    <text evidence="1">The sequence shown here is derived from an EMBL/GenBank/DDBJ whole genome shotgun (WGS) entry which is preliminary data.</text>
</comment>
<sequence length="189" mass="20802">MNLFRLTIKTALNTGLIIAVVVLSLLAPGAEADEDYLPQEVRLGMLAHNLGLIASKKEHGTDVNAELVWGELAWRLGGKPTLGVAINNLGYTSFVYSGLSWSFYLDEHRTGLFVIPFLGLAVHDGELEPKGDHRGMGCRVVFREAIDIGWRFSEQYALSLVTDHLSHGGFCTDRNQGLDSSGVRLHIHF</sequence>
<dbReference type="EMBL" id="BAABBN010000007">
    <property type="protein sequence ID" value="GAA3926423.1"/>
    <property type="molecule type" value="Genomic_DNA"/>
</dbReference>
<proteinExistence type="predicted"/>
<keyword evidence="2" id="KW-1185">Reference proteome</keyword>
<dbReference type="Pfam" id="PF09411">
    <property type="entry name" value="PagL"/>
    <property type="match status" value="1"/>
</dbReference>
<dbReference type="InterPro" id="IPR018550">
    <property type="entry name" value="Lipid-A_deacylase-rel"/>
</dbReference>
<dbReference type="Proteomes" id="UP001501565">
    <property type="component" value="Unassembled WGS sequence"/>
</dbReference>
<evidence type="ECO:0000313" key="2">
    <source>
        <dbReference type="Proteomes" id="UP001501565"/>
    </source>
</evidence>
<accession>A0ABP7MQB9</accession>
<protein>
    <recommendedName>
        <fullName evidence="3">Acyloxyacyl hydrolase</fullName>
    </recommendedName>
</protein>
<dbReference type="Gene3D" id="2.40.160.20">
    <property type="match status" value="1"/>
</dbReference>